<organism evidence="2 3">
    <name type="scientific">Brassica cretica</name>
    <name type="common">Mustard</name>
    <dbReference type="NCBI Taxonomy" id="69181"/>
    <lineage>
        <taxon>Eukaryota</taxon>
        <taxon>Viridiplantae</taxon>
        <taxon>Streptophyta</taxon>
        <taxon>Embryophyta</taxon>
        <taxon>Tracheophyta</taxon>
        <taxon>Spermatophyta</taxon>
        <taxon>Magnoliopsida</taxon>
        <taxon>eudicotyledons</taxon>
        <taxon>Gunneridae</taxon>
        <taxon>Pentapetalae</taxon>
        <taxon>rosids</taxon>
        <taxon>malvids</taxon>
        <taxon>Brassicales</taxon>
        <taxon>Brassicaceae</taxon>
        <taxon>Brassiceae</taxon>
        <taxon>Brassica</taxon>
    </lineage>
</organism>
<feature type="compositionally biased region" description="Polar residues" evidence="1">
    <location>
        <begin position="34"/>
        <end position="57"/>
    </location>
</feature>
<feature type="region of interest" description="Disordered" evidence="1">
    <location>
        <begin position="34"/>
        <end position="64"/>
    </location>
</feature>
<accession>A0A8S9RZ02</accession>
<sequence>MTSQTYYFSITERKQENSCRPFRRTLTGRWLQAASTETAGNGSGASQEDADQTSIQLTRERVEV</sequence>
<dbReference type="AlphaFoldDB" id="A0A8S9RZ02"/>
<name>A0A8S9RZ02_BRACR</name>
<proteinExistence type="predicted"/>
<dbReference type="EMBL" id="QGKX02000088">
    <property type="protein sequence ID" value="KAF3586067.1"/>
    <property type="molecule type" value="Genomic_DNA"/>
</dbReference>
<protein>
    <submittedName>
        <fullName evidence="2">Uncharacterized protein</fullName>
    </submittedName>
</protein>
<comment type="caution">
    <text evidence="2">The sequence shown here is derived from an EMBL/GenBank/DDBJ whole genome shotgun (WGS) entry which is preliminary data.</text>
</comment>
<evidence type="ECO:0000313" key="3">
    <source>
        <dbReference type="Proteomes" id="UP000712600"/>
    </source>
</evidence>
<gene>
    <name evidence="2" type="ORF">F2Q69_00031721</name>
</gene>
<evidence type="ECO:0000313" key="2">
    <source>
        <dbReference type="EMBL" id="KAF3586067.1"/>
    </source>
</evidence>
<evidence type="ECO:0000256" key="1">
    <source>
        <dbReference type="SAM" id="MobiDB-lite"/>
    </source>
</evidence>
<dbReference type="Proteomes" id="UP000712600">
    <property type="component" value="Unassembled WGS sequence"/>
</dbReference>
<reference evidence="2" key="1">
    <citation type="submission" date="2019-12" db="EMBL/GenBank/DDBJ databases">
        <title>Genome sequencing and annotation of Brassica cretica.</title>
        <authorList>
            <person name="Studholme D.J."/>
            <person name="Sarris P."/>
        </authorList>
    </citation>
    <scope>NUCLEOTIDE SEQUENCE</scope>
    <source>
        <strain evidence="2">PFS-109/04</strain>
        <tissue evidence="2">Leaf</tissue>
    </source>
</reference>